<organism evidence="2 3">
    <name type="scientific">Colletotrichum zoysiae</name>
    <dbReference type="NCBI Taxonomy" id="1216348"/>
    <lineage>
        <taxon>Eukaryota</taxon>
        <taxon>Fungi</taxon>
        <taxon>Dikarya</taxon>
        <taxon>Ascomycota</taxon>
        <taxon>Pezizomycotina</taxon>
        <taxon>Sordariomycetes</taxon>
        <taxon>Hypocreomycetidae</taxon>
        <taxon>Glomerellales</taxon>
        <taxon>Glomerellaceae</taxon>
        <taxon>Colletotrichum</taxon>
        <taxon>Colletotrichum graminicola species complex</taxon>
    </lineage>
</organism>
<protein>
    <submittedName>
        <fullName evidence="2">Uncharacterized protein</fullName>
    </submittedName>
</protein>
<proteinExistence type="predicted"/>
<name>A0AAD9M9K4_9PEZI</name>
<dbReference type="EMBL" id="MU842817">
    <property type="protein sequence ID" value="KAK2034033.1"/>
    <property type="molecule type" value="Genomic_DNA"/>
</dbReference>
<feature type="region of interest" description="Disordered" evidence="1">
    <location>
        <begin position="80"/>
        <end position="122"/>
    </location>
</feature>
<evidence type="ECO:0000256" key="1">
    <source>
        <dbReference type="SAM" id="MobiDB-lite"/>
    </source>
</evidence>
<feature type="compositionally biased region" description="Polar residues" evidence="1">
    <location>
        <begin position="16"/>
        <end position="26"/>
    </location>
</feature>
<dbReference type="Proteomes" id="UP001232148">
    <property type="component" value="Unassembled WGS sequence"/>
</dbReference>
<feature type="compositionally biased region" description="Polar residues" evidence="1">
    <location>
        <begin position="35"/>
        <end position="47"/>
    </location>
</feature>
<gene>
    <name evidence="2" type="ORF">LX32DRAFT_689639</name>
</gene>
<evidence type="ECO:0000313" key="3">
    <source>
        <dbReference type="Proteomes" id="UP001232148"/>
    </source>
</evidence>
<feature type="region of interest" description="Disordered" evidence="1">
    <location>
        <begin position="148"/>
        <end position="186"/>
    </location>
</feature>
<feature type="compositionally biased region" description="Polar residues" evidence="1">
    <location>
        <begin position="148"/>
        <end position="162"/>
    </location>
</feature>
<accession>A0AAD9M9K4</accession>
<keyword evidence="3" id="KW-1185">Reference proteome</keyword>
<feature type="compositionally biased region" description="Polar residues" evidence="1">
    <location>
        <begin position="172"/>
        <end position="186"/>
    </location>
</feature>
<evidence type="ECO:0000313" key="2">
    <source>
        <dbReference type="EMBL" id="KAK2034033.1"/>
    </source>
</evidence>
<feature type="region of interest" description="Disordered" evidence="1">
    <location>
        <begin position="1"/>
        <end position="57"/>
    </location>
</feature>
<feature type="compositionally biased region" description="Polar residues" evidence="1">
    <location>
        <begin position="91"/>
        <end position="104"/>
    </location>
</feature>
<dbReference type="AlphaFoldDB" id="A0AAD9M9K4"/>
<comment type="caution">
    <text evidence="2">The sequence shown here is derived from an EMBL/GenBank/DDBJ whole genome shotgun (WGS) entry which is preliminary data.</text>
</comment>
<reference evidence="2" key="1">
    <citation type="submission" date="2021-06" db="EMBL/GenBank/DDBJ databases">
        <title>Comparative genomics, transcriptomics and evolutionary studies reveal genomic signatures of adaptation to plant cell wall in hemibiotrophic fungi.</title>
        <authorList>
            <consortium name="DOE Joint Genome Institute"/>
            <person name="Baroncelli R."/>
            <person name="Diaz J.F."/>
            <person name="Benocci T."/>
            <person name="Peng M."/>
            <person name="Battaglia E."/>
            <person name="Haridas S."/>
            <person name="Andreopoulos W."/>
            <person name="Labutti K."/>
            <person name="Pangilinan J."/>
            <person name="Floch G.L."/>
            <person name="Makela M.R."/>
            <person name="Henrissat B."/>
            <person name="Grigoriev I.V."/>
            <person name="Crouch J.A."/>
            <person name="De Vries R.P."/>
            <person name="Sukno S.A."/>
            <person name="Thon M.R."/>
        </authorList>
    </citation>
    <scope>NUCLEOTIDE SEQUENCE</scope>
    <source>
        <strain evidence="2">MAFF235873</strain>
    </source>
</reference>
<sequence length="405" mass="43867">MANQHGVRPPPLVTGSAPSQYSSANFSLFRPNPTAGHQQSSNNHSSTPIPPVFGSSLPQSWIHNTKMTSAAVKENGQVNMPETLPYPALGSSPSQTRSLTQFSPNGRPLQNPMVAAFSSGQGRPVRARLYTDKNRRASVVKIPSPLKQTTYSSSPAVPSTLRSVKFPPLESPTRSPSSDSTIDVNHTLSTRRSSVSVPGYRTGSVFDDDPFVVSQPGPQTFITESPPTKACVSMAEKVARQVANSRSLAHHGHRGPVEVGDFVCLIDPYTGQPDPVAVNHPDENGKTVIRDLRSQKDLRTVMPVDNGRAEWGRKGEFKGFEESIAAAWIYGAKDFKKSAFKTAGKDAFMGARLGEGKDVISTKETLLATTLPCPTPYWIKEANEILGIPNEGDDDDEGLFEYCDF</sequence>